<feature type="coiled-coil region" evidence="1">
    <location>
        <begin position="90"/>
        <end position="162"/>
    </location>
</feature>
<comment type="caution">
    <text evidence="3">The sequence shown here is derived from an EMBL/GenBank/DDBJ whole genome shotgun (WGS) entry which is preliminary data.</text>
</comment>
<dbReference type="FunCoup" id="A0A2R6PD37">
    <property type="interactions" value="47"/>
</dbReference>
<reference evidence="4" key="2">
    <citation type="journal article" date="2018" name="BMC Genomics">
        <title>A manually annotated Actinidia chinensis var. chinensis (kiwifruit) genome highlights the challenges associated with draft genomes and gene prediction in plants.</title>
        <authorList>
            <person name="Pilkington S.M."/>
            <person name="Crowhurst R."/>
            <person name="Hilario E."/>
            <person name="Nardozza S."/>
            <person name="Fraser L."/>
            <person name="Peng Y."/>
            <person name="Gunaseelan K."/>
            <person name="Simpson R."/>
            <person name="Tahir J."/>
            <person name="Deroles S.C."/>
            <person name="Templeton K."/>
            <person name="Luo Z."/>
            <person name="Davy M."/>
            <person name="Cheng C."/>
            <person name="McNeilage M."/>
            <person name="Scaglione D."/>
            <person name="Liu Y."/>
            <person name="Zhang Q."/>
            <person name="Datson P."/>
            <person name="De Silva N."/>
            <person name="Gardiner S.E."/>
            <person name="Bassett H."/>
            <person name="Chagne D."/>
            <person name="McCallum J."/>
            <person name="Dzierzon H."/>
            <person name="Deng C."/>
            <person name="Wang Y.Y."/>
            <person name="Barron L."/>
            <person name="Manako K."/>
            <person name="Bowen J."/>
            <person name="Foster T.M."/>
            <person name="Erridge Z.A."/>
            <person name="Tiffin H."/>
            <person name="Waite C.N."/>
            <person name="Davies K.M."/>
            <person name="Grierson E.P."/>
            <person name="Laing W.A."/>
            <person name="Kirk R."/>
            <person name="Chen X."/>
            <person name="Wood M."/>
            <person name="Montefiori M."/>
            <person name="Brummell D.A."/>
            <person name="Schwinn K.E."/>
            <person name="Catanach A."/>
            <person name="Fullerton C."/>
            <person name="Li D."/>
            <person name="Meiyalaghan S."/>
            <person name="Nieuwenhuizen N."/>
            <person name="Read N."/>
            <person name="Prakash R."/>
            <person name="Hunter D."/>
            <person name="Zhang H."/>
            <person name="McKenzie M."/>
            <person name="Knabel M."/>
            <person name="Harris A."/>
            <person name="Allan A.C."/>
            <person name="Gleave A."/>
            <person name="Chen A."/>
            <person name="Janssen B.J."/>
            <person name="Plunkett B."/>
            <person name="Ampomah-Dwamena C."/>
            <person name="Voogd C."/>
            <person name="Leif D."/>
            <person name="Lafferty D."/>
            <person name="Souleyre E.J.F."/>
            <person name="Varkonyi-Gasic E."/>
            <person name="Gambi F."/>
            <person name="Hanley J."/>
            <person name="Yao J.L."/>
            <person name="Cheung J."/>
            <person name="David K.M."/>
            <person name="Warren B."/>
            <person name="Marsh K."/>
            <person name="Snowden K.C."/>
            <person name="Lin-Wang K."/>
            <person name="Brian L."/>
            <person name="Martinez-Sanchez M."/>
            <person name="Wang M."/>
            <person name="Ileperuma N."/>
            <person name="Macnee N."/>
            <person name="Campin R."/>
            <person name="McAtee P."/>
            <person name="Drummond R.S.M."/>
            <person name="Espley R.V."/>
            <person name="Ireland H.S."/>
            <person name="Wu R."/>
            <person name="Atkinson R.G."/>
            <person name="Karunairetnam S."/>
            <person name="Bulley S."/>
            <person name="Chunkath S."/>
            <person name="Hanley Z."/>
            <person name="Storey R."/>
            <person name="Thrimawithana A.H."/>
            <person name="Thomson S."/>
            <person name="David C."/>
            <person name="Testolin R."/>
            <person name="Huang H."/>
            <person name="Hellens R.P."/>
            <person name="Schaffer R.J."/>
        </authorList>
    </citation>
    <scope>NUCLEOTIDE SEQUENCE [LARGE SCALE GENOMIC DNA]</scope>
    <source>
        <strain evidence="4">cv. Red5</strain>
    </source>
</reference>
<keyword evidence="2" id="KW-1133">Transmembrane helix</keyword>
<evidence type="ECO:0000256" key="2">
    <source>
        <dbReference type="SAM" id="Phobius"/>
    </source>
</evidence>
<dbReference type="STRING" id="1590841.A0A2R6PD37"/>
<feature type="transmembrane region" description="Helical" evidence="2">
    <location>
        <begin position="58"/>
        <end position="78"/>
    </location>
</feature>
<keyword evidence="4" id="KW-1185">Reference proteome</keyword>
<name>A0A2R6PD37_ACTCC</name>
<dbReference type="PANTHER" id="PTHR36073:SF1">
    <property type="entry name" value="OS01G0962100 PROTEIN"/>
    <property type="match status" value="1"/>
</dbReference>
<reference evidence="3 4" key="1">
    <citation type="submission" date="2017-07" db="EMBL/GenBank/DDBJ databases">
        <title>An improved, manually edited Actinidia chinensis var. chinensis (kiwifruit) genome highlights the challenges associated with draft genomes and gene prediction in plants.</title>
        <authorList>
            <person name="Pilkington S."/>
            <person name="Crowhurst R."/>
            <person name="Hilario E."/>
            <person name="Nardozza S."/>
            <person name="Fraser L."/>
            <person name="Peng Y."/>
            <person name="Gunaseelan K."/>
            <person name="Simpson R."/>
            <person name="Tahir J."/>
            <person name="Deroles S."/>
            <person name="Templeton K."/>
            <person name="Luo Z."/>
            <person name="Davy M."/>
            <person name="Cheng C."/>
            <person name="Mcneilage M."/>
            <person name="Scaglione D."/>
            <person name="Liu Y."/>
            <person name="Zhang Q."/>
            <person name="Datson P."/>
            <person name="De Silva N."/>
            <person name="Gardiner S."/>
            <person name="Bassett H."/>
            <person name="Chagne D."/>
            <person name="Mccallum J."/>
            <person name="Dzierzon H."/>
            <person name="Deng C."/>
            <person name="Wang Y.-Y."/>
            <person name="Barron N."/>
            <person name="Manako K."/>
            <person name="Bowen J."/>
            <person name="Foster T."/>
            <person name="Erridge Z."/>
            <person name="Tiffin H."/>
            <person name="Waite C."/>
            <person name="Davies K."/>
            <person name="Grierson E."/>
            <person name="Laing W."/>
            <person name="Kirk R."/>
            <person name="Chen X."/>
            <person name="Wood M."/>
            <person name="Montefiori M."/>
            <person name="Brummell D."/>
            <person name="Schwinn K."/>
            <person name="Catanach A."/>
            <person name="Fullerton C."/>
            <person name="Li D."/>
            <person name="Meiyalaghan S."/>
            <person name="Nieuwenhuizen N."/>
            <person name="Read N."/>
            <person name="Prakash R."/>
            <person name="Hunter D."/>
            <person name="Zhang H."/>
            <person name="Mckenzie M."/>
            <person name="Knabel M."/>
            <person name="Harris A."/>
            <person name="Allan A."/>
            <person name="Chen A."/>
            <person name="Janssen B."/>
            <person name="Plunkett B."/>
            <person name="Dwamena C."/>
            <person name="Voogd C."/>
            <person name="Leif D."/>
            <person name="Lafferty D."/>
            <person name="Souleyre E."/>
            <person name="Varkonyi-Gasic E."/>
            <person name="Gambi F."/>
            <person name="Hanley J."/>
            <person name="Yao J.-L."/>
            <person name="Cheung J."/>
            <person name="David K."/>
            <person name="Warren B."/>
            <person name="Marsh K."/>
            <person name="Snowden K."/>
            <person name="Lin-Wang K."/>
            <person name="Brian L."/>
            <person name="Martinez-Sanchez M."/>
            <person name="Wang M."/>
            <person name="Ileperuma N."/>
            <person name="Macnee N."/>
            <person name="Campin R."/>
            <person name="Mcatee P."/>
            <person name="Drummond R."/>
            <person name="Espley R."/>
            <person name="Ireland H."/>
            <person name="Wu R."/>
            <person name="Atkinson R."/>
            <person name="Karunairetnam S."/>
            <person name="Bulley S."/>
            <person name="Chunkath S."/>
            <person name="Hanley Z."/>
            <person name="Storey R."/>
            <person name="Thrimawithana A."/>
            <person name="Thomson S."/>
            <person name="David C."/>
            <person name="Testolin R."/>
        </authorList>
    </citation>
    <scope>NUCLEOTIDE SEQUENCE [LARGE SCALE GENOMIC DNA]</scope>
    <source>
        <strain evidence="4">cv. Red5</strain>
        <tissue evidence="3">Young leaf</tissue>
    </source>
</reference>
<evidence type="ECO:0000256" key="1">
    <source>
        <dbReference type="SAM" id="Coils"/>
    </source>
</evidence>
<feature type="transmembrane region" description="Helical" evidence="2">
    <location>
        <begin position="6"/>
        <end position="25"/>
    </location>
</feature>
<proteinExistence type="predicted"/>
<dbReference type="OrthoDB" id="1937632at2759"/>
<feature type="transmembrane region" description="Helical" evidence="2">
    <location>
        <begin position="293"/>
        <end position="313"/>
    </location>
</feature>
<keyword evidence="1" id="KW-0175">Coiled coil</keyword>
<dbReference type="Proteomes" id="UP000241394">
    <property type="component" value="Chromosome LG26"/>
</dbReference>
<feature type="transmembrane region" description="Helical" evidence="2">
    <location>
        <begin position="32"/>
        <end position="52"/>
    </location>
</feature>
<keyword evidence="2" id="KW-0472">Membrane</keyword>
<feature type="transmembrane region" description="Helical" evidence="2">
    <location>
        <begin position="325"/>
        <end position="343"/>
    </location>
</feature>
<keyword evidence="2" id="KW-0812">Transmembrane</keyword>
<gene>
    <name evidence="3" type="ORF">CEY00_Acc29495</name>
</gene>
<evidence type="ECO:0000313" key="4">
    <source>
        <dbReference type="Proteomes" id="UP000241394"/>
    </source>
</evidence>
<dbReference type="PANTHER" id="PTHR36073">
    <property type="match status" value="1"/>
</dbReference>
<accession>A0A2R6PD37</accession>
<dbReference type="OMA" id="FCISACV"/>
<dbReference type="Gramene" id="PSR89298">
    <property type="protein sequence ID" value="PSR89298"/>
    <property type="gene ID" value="CEY00_Acc29495"/>
</dbReference>
<feature type="transmembrane region" description="Helical" evidence="2">
    <location>
        <begin position="265"/>
        <end position="287"/>
    </location>
</feature>
<protein>
    <submittedName>
        <fullName evidence="3">Golgin subfamily A member like</fullName>
    </submittedName>
</protein>
<organism evidence="3 4">
    <name type="scientific">Actinidia chinensis var. chinensis</name>
    <name type="common">Chinese soft-hair kiwi</name>
    <dbReference type="NCBI Taxonomy" id="1590841"/>
    <lineage>
        <taxon>Eukaryota</taxon>
        <taxon>Viridiplantae</taxon>
        <taxon>Streptophyta</taxon>
        <taxon>Embryophyta</taxon>
        <taxon>Tracheophyta</taxon>
        <taxon>Spermatophyta</taxon>
        <taxon>Magnoliopsida</taxon>
        <taxon>eudicotyledons</taxon>
        <taxon>Gunneridae</taxon>
        <taxon>Pentapetalae</taxon>
        <taxon>asterids</taxon>
        <taxon>Ericales</taxon>
        <taxon>Actinidiaceae</taxon>
        <taxon>Actinidia</taxon>
    </lineage>
</organism>
<sequence>MMDLMALFLDSVGTIVILVIKPFSLVKTSCIFGVRSFCIVIHTWMELLRTSVAVQVTIIWRLVVWTFALISIPARILTALQREKLLQMHIHELQIELENLMWNRKELEERLQMAIKECRMMETMLAEVEDEQDEAIVKIEMLERELQDIKEENLRLKEIQRGGGWSFQSRDETGKNDDHNNGVAAKYNISYEIQSRKSSLNESGIILQDLLMHKDVWADESISKTELLDFMRAAFEGIGASHAVGPGVISRNLDVDEVLKLQREVAVLQSLFSAVLSFVVGMVVWEAEDPCTPLVVALFIVVAVSLKSVIQFFSSIKNKPASDAVALLSFNCCILGAVSYPTLPRIAHMLTPMALSFLKWTVSWIGFTS</sequence>
<dbReference type="EMBL" id="NKQK01000026">
    <property type="protein sequence ID" value="PSR89298.1"/>
    <property type="molecule type" value="Genomic_DNA"/>
</dbReference>
<evidence type="ECO:0000313" key="3">
    <source>
        <dbReference type="EMBL" id="PSR89298.1"/>
    </source>
</evidence>
<dbReference type="AlphaFoldDB" id="A0A2R6PD37"/>
<dbReference type="InParanoid" id="A0A2R6PD37"/>